<reference evidence="5" key="2">
    <citation type="submission" date="2011-03" db="EMBL/GenBank/DDBJ databases">
        <title>Comparative genomics and transcriptomics of Neospora caninum and Toxoplasma gondii.</title>
        <authorList>
            <person name="Reid A.J."/>
            <person name="Sohal A."/>
            <person name="Harris D."/>
            <person name="Quail M."/>
            <person name="Sanders M."/>
            <person name="Berriman M."/>
            <person name="Wastling J.M."/>
            <person name="Pain A."/>
        </authorList>
    </citation>
    <scope>NUCLEOTIDE SEQUENCE</scope>
    <source>
        <strain evidence="5">Liverpool</strain>
    </source>
</reference>
<dbReference type="GO" id="GO:0046872">
    <property type="term" value="F:metal ion binding"/>
    <property type="evidence" value="ECO:0007669"/>
    <property type="project" value="UniProtKB-KW"/>
</dbReference>
<dbReference type="NCBIfam" id="TIGR00079">
    <property type="entry name" value="pept_deformyl"/>
    <property type="match status" value="1"/>
</dbReference>
<dbReference type="PANTHER" id="PTHR10458">
    <property type="entry name" value="PEPTIDE DEFORMYLASE"/>
    <property type="match status" value="1"/>
</dbReference>
<keyword evidence="7" id="KW-1185">Reference proteome</keyword>
<accession>F0VP87</accession>
<gene>
    <name evidence="6" type="ORF">BN1204_059580</name>
    <name evidence="5" type="ORF">NCLIV_059580</name>
</gene>
<evidence type="ECO:0000256" key="2">
    <source>
        <dbReference type="ARBA" id="ARBA00012175"/>
    </source>
</evidence>
<dbReference type="PRINTS" id="PR01576">
    <property type="entry name" value="PDEFORMYLASE"/>
</dbReference>
<dbReference type="HAMAP" id="MF_00163">
    <property type="entry name" value="Pep_deformylase"/>
    <property type="match status" value="1"/>
</dbReference>
<keyword evidence="3" id="KW-0648">Protein biosynthesis</keyword>
<evidence type="ECO:0000313" key="5">
    <source>
        <dbReference type="EMBL" id="CBZ55533.1"/>
    </source>
</evidence>
<reference evidence="5" key="1">
    <citation type="submission" date="2011-02" db="EMBL/GenBank/DDBJ databases">
        <authorList>
            <person name="Aslett M."/>
        </authorList>
    </citation>
    <scope>NUCLEOTIDE SEQUENCE</scope>
    <source>
        <strain evidence="5">Liverpool</strain>
    </source>
</reference>
<dbReference type="EMBL" id="LN714486">
    <property type="protein sequence ID" value="CEL70273.1"/>
    <property type="molecule type" value="Genomic_DNA"/>
</dbReference>
<dbReference type="InParanoid" id="F0VP87"/>
<dbReference type="Gene3D" id="3.90.45.10">
    <property type="entry name" value="Peptide deformylase"/>
    <property type="match status" value="1"/>
</dbReference>
<dbReference type="CDD" id="cd00487">
    <property type="entry name" value="Pep_deformylase"/>
    <property type="match status" value="1"/>
</dbReference>
<dbReference type="RefSeq" id="XP_003885561.1">
    <property type="nucleotide sequence ID" value="XM_003885512.1"/>
</dbReference>
<dbReference type="InterPro" id="IPR036821">
    <property type="entry name" value="Peptide_deformylase_sf"/>
</dbReference>
<sequence length="374" mass="41421">MLALKARVGASQLFFCLLFFIGAFATTAFSACLPARGNVDEKFLLGSHPAPSILSHSSFRASARPLSLLPLFFLSPNTTHGVASFVCLSPSAFYPFSLSDYFSLSHSFSVAPFPRFTRTSTGTFLKRSHSTAFRLLPSFPLHPSLCRRSCTSYSPPFSSFAPHPPAALCSSRLSRSSIELSSPFTGDEREQRGEREECGNEREGRETRERDFFFPERQKTPDKKEVLVAPHPLLRLPSHPEADWMAKETKAIARELFAIMYRDGGIGLAAPQVGLSLQMIVWNPTGGFREVSQERVFLNPRILSLSGPLVSDVEGCLSVPGVFAPVERPMHARVRYTSLEGDQHEVNLSGLEARVVQHEIDHLHGILFVDRAKA</sequence>
<dbReference type="Pfam" id="PF01327">
    <property type="entry name" value="Pep_deformylase"/>
    <property type="match status" value="1"/>
</dbReference>
<dbReference type="InterPro" id="IPR023635">
    <property type="entry name" value="Peptide_deformylase"/>
</dbReference>
<evidence type="ECO:0000313" key="7">
    <source>
        <dbReference type="Proteomes" id="UP000007494"/>
    </source>
</evidence>
<protein>
    <recommendedName>
        <fullName evidence="2 3">Peptide deformylase</fullName>
        <ecNumber evidence="2 3">3.5.1.88</ecNumber>
    </recommendedName>
</protein>
<keyword evidence="3" id="KW-0479">Metal-binding</keyword>
<organism evidence="5 7">
    <name type="scientific">Neospora caninum (strain Liverpool)</name>
    <dbReference type="NCBI Taxonomy" id="572307"/>
    <lineage>
        <taxon>Eukaryota</taxon>
        <taxon>Sar</taxon>
        <taxon>Alveolata</taxon>
        <taxon>Apicomplexa</taxon>
        <taxon>Conoidasida</taxon>
        <taxon>Coccidia</taxon>
        <taxon>Eucoccidiorida</taxon>
        <taxon>Eimeriorina</taxon>
        <taxon>Sarcocystidae</taxon>
        <taxon>Neospora</taxon>
    </lineage>
</organism>
<dbReference type="AlphaFoldDB" id="F0VP87"/>
<comment type="catalytic activity">
    <reaction evidence="3">
        <text>N-terminal N-formyl-L-methionyl-[peptide] + H2O = N-terminal L-methionyl-[peptide] + formate</text>
        <dbReference type="Rhea" id="RHEA:24420"/>
        <dbReference type="Rhea" id="RHEA-COMP:10639"/>
        <dbReference type="Rhea" id="RHEA-COMP:10640"/>
        <dbReference type="ChEBI" id="CHEBI:15377"/>
        <dbReference type="ChEBI" id="CHEBI:15740"/>
        <dbReference type="ChEBI" id="CHEBI:49298"/>
        <dbReference type="ChEBI" id="CHEBI:64731"/>
        <dbReference type="EC" id="3.5.1.88"/>
    </reaction>
</comment>
<dbReference type="SUPFAM" id="SSF56420">
    <property type="entry name" value="Peptide deformylase"/>
    <property type="match status" value="1"/>
</dbReference>
<evidence type="ECO:0000256" key="3">
    <source>
        <dbReference type="RuleBase" id="RU362111"/>
    </source>
</evidence>
<dbReference type="NCBIfam" id="NF001159">
    <property type="entry name" value="PRK00150.1-3"/>
    <property type="match status" value="1"/>
</dbReference>
<dbReference type="GO" id="GO:0042586">
    <property type="term" value="F:peptide deformylase activity"/>
    <property type="evidence" value="ECO:0007669"/>
    <property type="project" value="UniProtKB-EC"/>
</dbReference>
<reference evidence="7" key="3">
    <citation type="journal article" date="2012" name="PLoS Pathog.">
        <title>Comparative genomics of the apicomplexan parasites Toxoplasma gondii and Neospora caninum: Coccidia differing in host range and transmission strategy.</title>
        <authorList>
            <person name="Reid A.J."/>
            <person name="Vermont S.J."/>
            <person name="Cotton J.A."/>
            <person name="Harris D."/>
            <person name="Hill-Cawthorne G.A."/>
            <person name="Konen-Waisman S."/>
            <person name="Latham S.M."/>
            <person name="Mourier T."/>
            <person name="Norton R."/>
            <person name="Quail M.A."/>
            <person name="Sanders M."/>
            <person name="Shanmugam D."/>
            <person name="Sohal A."/>
            <person name="Wasmuth J.D."/>
            <person name="Brunk B."/>
            <person name="Grigg M.E."/>
            <person name="Howard J.C."/>
            <person name="Parkinson J."/>
            <person name="Roos D.S."/>
            <person name="Trees A.J."/>
            <person name="Berriman M."/>
            <person name="Pain A."/>
            <person name="Wastling J.M."/>
        </authorList>
    </citation>
    <scope>NUCLEOTIDE SEQUENCE [LARGE SCALE GENOMIC DNA]</scope>
    <source>
        <strain evidence="7">Liverpool</strain>
    </source>
</reference>
<dbReference type="OrthoDB" id="276063at2759"/>
<dbReference type="PANTHER" id="PTHR10458:SF22">
    <property type="entry name" value="PEPTIDE DEFORMYLASE"/>
    <property type="match status" value="1"/>
</dbReference>
<dbReference type="VEuPathDB" id="ToxoDB:NCLIV_059580"/>
<dbReference type="GeneID" id="13440946"/>
<dbReference type="PROSITE" id="PS51257">
    <property type="entry name" value="PROKAR_LIPOPROTEIN"/>
    <property type="match status" value="1"/>
</dbReference>
<feature type="region of interest" description="Disordered" evidence="4">
    <location>
        <begin position="180"/>
        <end position="214"/>
    </location>
</feature>
<evidence type="ECO:0000256" key="1">
    <source>
        <dbReference type="ARBA" id="ARBA00010759"/>
    </source>
</evidence>
<proteinExistence type="inferred from homology"/>
<evidence type="ECO:0000313" key="6">
    <source>
        <dbReference type="EMBL" id="CEL70273.1"/>
    </source>
</evidence>
<comment type="similarity">
    <text evidence="1 3">Belongs to the polypeptide deformylase family.</text>
</comment>
<feature type="compositionally biased region" description="Basic and acidic residues" evidence="4">
    <location>
        <begin position="186"/>
        <end position="214"/>
    </location>
</feature>
<dbReference type="EMBL" id="FR823392">
    <property type="protein sequence ID" value="CBZ55533.1"/>
    <property type="molecule type" value="Genomic_DNA"/>
</dbReference>
<reference evidence="6" key="4">
    <citation type="journal article" date="2015" name="PLoS ONE">
        <title>Comprehensive Evaluation of Toxoplasma gondii VEG and Neospora caninum LIV Genomes with Tachyzoite Stage Transcriptome and Proteome Defines Novel Transcript Features.</title>
        <authorList>
            <person name="Ramaprasad A."/>
            <person name="Mourier T."/>
            <person name="Naeem R."/>
            <person name="Malas T.B."/>
            <person name="Moussa E."/>
            <person name="Panigrahi A."/>
            <person name="Vermont S.J."/>
            <person name="Otto T.D."/>
            <person name="Wastling J."/>
            <person name="Pain A."/>
        </authorList>
    </citation>
    <scope>NUCLEOTIDE SEQUENCE</scope>
    <source>
        <strain evidence="6">Liverpool</strain>
    </source>
</reference>
<comment type="function">
    <text evidence="3">Removes the formyl group from the N-terminal Met of newly synthesized proteins.</text>
</comment>
<name>F0VP87_NEOCL</name>
<dbReference type="Proteomes" id="UP000007494">
    <property type="component" value="Chromosome XI"/>
</dbReference>
<dbReference type="EC" id="3.5.1.88" evidence="2 3"/>
<dbReference type="eggNOG" id="KOG3137">
    <property type="taxonomic scope" value="Eukaryota"/>
</dbReference>
<keyword evidence="3" id="KW-0378">Hydrolase</keyword>
<dbReference type="GO" id="GO:0006412">
    <property type="term" value="P:translation"/>
    <property type="evidence" value="ECO:0007669"/>
    <property type="project" value="UniProtKB-KW"/>
</dbReference>
<evidence type="ECO:0000256" key="4">
    <source>
        <dbReference type="SAM" id="MobiDB-lite"/>
    </source>
</evidence>